<dbReference type="Pfam" id="PF03704">
    <property type="entry name" value="BTAD"/>
    <property type="match status" value="1"/>
</dbReference>
<dbReference type="InterPro" id="IPR005158">
    <property type="entry name" value="BTAD"/>
</dbReference>
<name>A0ABY0KGP8_9ACTN</name>
<gene>
    <name evidence="7" type="ORF">GA0070562_1802</name>
</gene>
<dbReference type="PANTHER" id="PTHR35807">
    <property type="entry name" value="TRANSCRIPTIONAL REGULATOR REDD-RELATED"/>
    <property type="match status" value="1"/>
</dbReference>
<evidence type="ECO:0000256" key="4">
    <source>
        <dbReference type="ARBA" id="ARBA00023163"/>
    </source>
</evidence>
<keyword evidence="8" id="KW-1185">Reference proteome</keyword>
<organism evidence="7 8">
    <name type="scientific">Micromonospora tulbaghiae</name>
    <dbReference type="NCBI Taxonomy" id="479978"/>
    <lineage>
        <taxon>Bacteria</taxon>
        <taxon>Bacillati</taxon>
        <taxon>Actinomycetota</taxon>
        <taxon>Actinomycetes</taxon>
        <taxon>Micromonosporales</taxon>
        <taxon>Micromonosporaceae</taxon>
        <taxon>Micromonospora</taxon>
    </lineage>
</organism>
<comment type="similarity">
    <text evidence="1">Belongs to the AfsR/DnrI/RedD regulatory family.</text>
</comment>
<keyword evidence="2" id="KW-0805">Transcription regulation</keyword>
<dbReference type="InterPro" id="IPR036388">
    <property type="entry name" value="WH-like_DNA-bd_sf"/>
</dbReference>
<dbReference type="Pfam" id="PF00486">
    <property type="entry name" value="Trans_reg_C"/>
    <property type="match status" value="1"/>
</dbReference>
<dbReference type="InterPro" id="IPR011990">
    <property type="entry name" value="TPR-like_helical_dom_sf"/>
</dbReference>
<dbReference type="Gene3D" id="1.25.40.10">
    <property type="entry name" value="Tetratricopeptide repeat domain"/>
    <property type="match status" value="1"/>
</dbReference>
<dbReference type="PANTHER" id="PTHR35807:SF1">
    <property type="entry name" value="TRANSCRIPTIONAL REGULATOR REDD"/>
    <property type="match status" value="1"/>
</dbReference>
<dbReference type="Gene3D" id="1.10.10.10">
    <property type="entry name" value="Winged helix-like DNA-binding domain superfamily/Winged helix DNA-binding domain"/>
    <property type="match status" value="1"/>
</dbReference>
<keyword evidence="3 5" id="KW-0238">DNA-binding</keyword>
<evidence type="ECO:0000256" key="3">
    <source>
        <dbReference type="ARBA" id="ARBA00023125"/>
    </source>
</evidence>
<feature type="domain" description="OmpR/PhoB-type" evidence="6">
    <location>
        <begin position="1"/>
        <end position="97"/>
    </location>
</feature>
<proteinExistence type="inferred from homology"/>
<dbReference type="Proteomes" id="UP000199405">
    <property type="component" value="Unassembled WGS sequence"/>
</dbReference>
<evidence type="ECO:0000256" key="1">
    <source>
        <dbReference type="ARBA" id="ARBA00005820"/>
    </source>
</evidence>
<reference evidence="7 8" key="1">
    <citation type="submission" date="2016-06" db="EMBL/GenBank/DDBJ databases">
        <authorList>
            <person name="Varghese N."/>
            <person name="Submissions Spin"/>
        </authorList>
    </citation>
    <scope>NUCLEOTIDE SEQUENCE [LARGE SCALE GENOMIC DNA]</scope>
    <source>
        <strain evidence="7 8">DSM 45142</strain>
    </source>
</reference>
<dbReference type="EMBL" id="FMCQ01000001">
    <property type="protein sequence ID" value="SCE69370.1"/>
    <property type="molecule type" value="Genomic_DNA"/>
</dbReference>
<dbReference type="InterPro" id="IPR001867">
    <property type="entry name" value="OmpR/PhoB-type_DNA-bd"/>
</dbReference>
<dbReference type="SMART" id="SM00862">
    <property type="entry name" value="Trans_reg_C"/>
    <property type="match status" value="1"/>
</dbReference>
<dbReference type="CDD" id="cd15831">
    <property type="entry name" value="BTAD"/>
    <property type="match status" value="1"/>
</dbReference>
<feature type="DNA-binding region" description="OmpR/PhoB-type" evidence="5">
    <location>
        <begin position="1"/>
        <end position="97"/>
    </location>
</feature>
<evidence type="ECO:0000259" key="6">
    <source>
        <dbReference type="PROSITE" id="PS51755"/>
    </source>
</evidence>
<protein>
    <submittedName>
        <fullName evidence="7">DNA-binding transcriptional activator of the SARP family</fullName>
    </submittedName>
</protein>
<dbReference type="SUPFAM" id="SSF46894">
    <property type="entry name" value="C-terminal effector domain of the bipartite response regulators"/>
    <property type="match status" value="1"/>
</dbReference>
<dbReference type="SMART" id="SM01043">
    <property type="entry name" value="BTAD"/>
    <property type="match status" value="1"/>
</dbReference>
<dbReference type="SUPFAM" id="SSF48452">
    <property type="entry name" value="TPR-like"/>
    <property type="match status" value="1"/>
</dbReference>
<accession>A0ABY0KGP8</accession>
<evidence type="ECO:0000256" key="5">
    <source>
        <dbReference type="PROSITE-ProRule" id="PRU01091"/>
    </source>
</evidence>
<dbReference type="InterPro" id="IPR051677">
    <property type="entry name" value="AfsR-DnrI-RedD_regulator"/>
</dbReference>
<evidence type="ECO:0000313" key="8">
    <source>
        <dbReference type="Proteomes" id="UP000199405"/>
    </source>
</evidence>
<keyword evidence="4" id="KW-0804">Transcription</keyword>
<comment type="caution">
    <text evidence="7">The sequence shown here is derived from an EMBL/GenBank/DDBJ whole genome shotgun (WGS) entry which is preliminary data.</text>
</comment>
<evidence type="ECO:0000313" key="7">
    <source>
        <dbReference type="EMBL" id="SCE69370.1"/>
    </source>
</evidence>
<dbReference type="InterPro" id="IPR016032">
    <property type="entry name" value="Sig_transdc_resp-reg_C-effctor"/>
</dbReference>
<sequence>MRLVNGTVDIRALGHIEAYQAGAPVHIGPPKQRLILALLLNKMPQIVTMDSLIHSVWGDTPPASAPHNIHLYIHRIRRALGKDRVLTCVGLGYKLAASRSEIDIYRFTDRVTSAQNAMKAAEWTKAARVIREALAEWRGSPFAEFHDQGVFRDEAFRLSEIRLQALENQVEIDLALGDCQHLVGTLRPLVASHPYREKFHEQLARALYQLGRPLEALDVCREASKTFGEDLGIEPGFRIRELERAILGNRLDTPE</sequence>
<dbReference type="PROSITE" id="PS51755">
    <property type="entry name" value="OMPR_PHOB"/>
    <property type="match status" value="1"/>
</dbReference>
<dbReference type="GO" id="GO:0003677">
    <property type="term" value="F:DNA binding"/>
    <property type="evidence" value="ECO:0007669"/>
    <property type="project" value="UniProtKB-KW"/>
</dbReference>
<evidence type="ECO:0000256" key="2">
    <source>
        <dbReference type="ARBA" id="ARBA00023015"/>
    </source>
</evidence>